<evidence type="ECO:0000256" key="1">
    <source>
        <dbReference type="SAM" id="Coils"/>
    </source>
</evidence>
<dbReference type="Pfam" id="PF23302">
    <property type="entry name" value="HTH_DNAJC9"/>
    <property type="match status" value="1"/>
</dbReference>
<dbReference type="PANTHER" id="PTHR44144:SF1">
    <property type="entry name" value="DNAJ HOMOLOG SUBFAMILY C MEMBER 9"/>
    <property type="match status" value="1"/>
</dbReference>
<name>A0A161HL51_9ASCO</name>
<evidence type="ECO:0000256" key="2">
    <source>
        <dbReference type="SAM" id="MobiDB-lite"/>
    </source>
</evidence>
<dbReference type="GO" id="GO:0031072">
    <property type="term" value="F:heat shock protein binding"/>
    <property type="evidence" value="ECO:0007669"/>
    <property type="project" value="TreeGrafter"/>
</dbReference>
<dbReference type="Gene3D" id="1.10.287.110">
    <property type="entry name" value="DnaJ domain"/>
    <property type="match status" value="1"/>
</dbReference>
<dbReference type="Proteomes" id="UP000189580">
    <property type="component" value="Chromosome a"/>
</dbReference>
<dbReference type="PROSITE" id="PS50076">
    <property type="entry name" value="DNAJ_2"/>
    <property type="match status" value="1"/>
</dbReference>
<gene>
    <name evidence="4" type="ORF">AWJ20_965</name>
</gene>
<dbReference type="CDD" id="cd06257">
    <property type="entry name" value="DnaJ"/>
    <property type="match status" value="1"/>
</dbReference>
<feature type="coiled-coil region" evidence="1">
    <location>
        <begin position="223"/>
        <end position="250"/>
    </location>
</feature>
<reference evidence="4 5" key="1">
    <citation type="submission" date="2016-02" db="EMBL/GenBank/DDBJ databases">
        <title>Complete genome sequence and transcriptome regulation of the pentose utilising yeast Sugiyamaella lignohabitans.</title>
        <authorList>
            <person name="Bellasio M."/>
            <person name="Peymann A."/>
            <person name="Valli M."/>
            <person name="Sipitzky M."/>
            <person name="Graf A."/>
            <person name="Sauer M."/>
            <person name="Marx H."/>
            <person name="Mattanovich D."/>
        </authorList>
    </citation>
    <scope>NUCLEOTIDE SEQUENCE [LARGE SCALE GENOMIC DNA]</scope>
    <source>
        <strain evidence="4 5">CBS 10342</strain>
    </source>
</reference>
<keyword evidence="5" id="KW-1185">Reference proteome</keyword>
<dbReference type="GeneID" id="30038055"/>
<dbReference type="KEGG" id="slb:AWJ20_965"/>
<dbReference type="AlphaFoldDB" id="A0A161HL51"/>
<dbReference type="PROSITE" id="PS00636">
    <property type="entry name" value="DNAJ_1"/>
    <property type="match status" value="1"/>
</dbReference>
<dbReference type="InterPro" id="IPR036869">
    <property type="entry name" value="J_dom_sf"/>
</dbReference>
<dbReference type="PANTHER" id="PTHR44144">
    <property type="entry name" value="DNAJ HOMOLOG SUBFAMILY C MEMBER 9"/>
    <property type="match status" value="1"/>
</dbReference>
<feature type="compositionally biased region" description="Acidic residues" evidence="2">
    <location>
        <begin position="27"/>
        <end position="40"/>
    </location>
</feature>
<dbReference type="InterPro" id="IPR001623">
    <property type="entry name" value="DnaJ_domain"/>
</dbReference>
<sequence>MAKNKNTKKEELKKAKPAEKSKPETKEIEDEEEEQFDELVNEEINPYEVLGLDQSKSKEITEQDIKKAYRRKALTTHPDKATNEEEKAIFHTEFQKVAFAYSVLSDAERRKVYDRTGSLSEVESEASFRDLFSDLCKAEVSKELIEQDKKEYRESGEEEQDILKYYKEGKGDMEFIFENVIHSDVLEDEERIRGIIQKAIDEKVVPAYSKFTKESATSKKKRRLAATKEAQEAEELAEELGLNKARAKANSDEDALALLIKSRHQDKFSSLINQLEAKYADEPKKKKKKSKN</sequence>
<dbReference type="RefSeq" id="XP_018735175.1">
    <property type="nucleotide sequence ID" value="XM_018882936.1"/>
</dbReference>
<dbReference type="InterPro" id="IPR052594">
    <property type="entry name" value="J_domain-containing_protein"/>
</dbReference>
<dbReference type="SMART" id="SM00271">
    <property type="entry name" value="DnaJ"/>
    <property type="match status" value="1"/>
</dbReference>
<dbReference type="SUPFAM" id="SSF46565">
    <property type="entry name" value="Chaperone J-domain"/>
    <property type="match status" value="1"/>
</dbReference>
<dbReference type="EMBL" id="CP014501">
    <property type="protein sequence ID" value="ANB12698.1"/>
    <property type="molecule type" value="Genomic_DNA"/>
</dbReference>
<feature type="compositionally biased region" description="Basic and acidic residues" evidence="2">
    <location>
        <begin position="7"/>
        <end position="26"/>
    </location>
</feature>
<evidence type="ECO:0000313" key="5">
    <source>
        <dbReference type="Proteomes" id="UP000189580"/>
    </source>
</evidence>
<keyword evidence="1" id="KW-0175">Coiled coil</keyword>
<dbReference type="Pfam" id="PF00226">
    <property type="entry name" value="DnaJ"/>
    <property type="match status" value="1"/>
</dbReference>
<dbReference type="OrthoDB" id="110024at2759"/>
<evidence type="ECO:0000313" key="4">
    <source>
        <dbReference type="EMBL" id="ANB12698.1"/>
    </source>
</evidence>
<protein>
    <submittedName>
        <fullName evidence="4">DNAJ domain protein, DNAJC9 family</fullName>
    </submittedName>
</protein>
<accession>A0A161HL51</accession>
<dbReference type="GO" id="GO:0005737">
    <property type="term" value="C:cytoplasm"/>
    <property type="evidence" value="ECO:0007669"/>
    <property type="project" value="TreeGrafter"/>
</dbReference>
<dbReference type="InterPro" id="IPR056453">
    <property type="entry name" value="HTH_DNAJC9"/>
</dbReference>
<dbReference type="PRINTS" id="PR00625">
    <property type="entry name" value="JDOMAIN"/>
</dbReference>
<proteinExistence type="predicted"/>
<evidence type="ECO:0000259" key="3">
    <source>
        <dbReference type="PROSITE" id="PS50076"/>
    </source>
</evidence>
<feature type="region of interest" description="Disordered" evidence="2">
    <location>
        <begin position="1"/>
        <end position="40"/>
    </location>
</feature>
<dbReference type="GO" id="GO:0005634">
    <property type="term" value="C:nucleus"/>
    <property type="evidence" value="ECO:0007669"/>
    <property type="project" value="TreeGrafter"/>
</dbReference>
<feature type="domain" description="J" evidence="3">
    <location>
        <begin position="45"/>
        <end position="117"/>
    </location>
</feature>
<dbReference type="InterPro" id="IPR018253">
    <property type="entry name" value="DnaJ_domain_CS"/>
</dbReference>
<organism evidence="4 5">
    <name type="scientific">Sugiyamaella lignohabitans</name>
    <dbReference type="NCBI Taxonomy" id="796027"/>
    <lineage>
        <taxon>Eukaryota</taxon>
        <taxon>Fungi</taxon>
        <taxon>Dikarya</taxon>
        <taxon>Ascomycota</taxon>
        <taxon>Saccharomycotina</taxon>
        <taxon>Dipodascomycetes</taxon>
        <taxon>Dipodascales</taxon>
        <taxon>Trichomonascaceae</taxon>
        <taxon>Sugiyamaella</taxon>
    </lineage>
</organism>